<gene>
    <name evidence="2" type="ORF">HH214_06475</name>
</gene>
<evidence type="ECO:0000256" key="1">
    <source>
        <dbReference type="SAM" id="SignalP"/>
    </source>
</evidence>
<evidence type="ECO:0008006" key="4">
    <source>
        <dbReference type="Google" id="ProtNLM"/>
    </source>
</evidence>
<organism evidence="2 3">
    <name type="scientific">Mucilaginibacter robiniae</name>
    <dbReference type="NCBI Taxonomy" id="2728022"/>
    <lineage>
        <taxon>Bacteria</taxon>
        <taxon>Pseudomonadati</taxon>
        <taxon>Bacteroidota</taxon>
        <taxon>Sphingobacteriia</taxon>
        <taxon>Sphingobacteriales</taxon>
        <taxon>Sphingobacteriaceae</taxon>
        <taxon>Mucilaginibacter</taxon>
    </lineage>
</organism>
<reference evidence="2 3" key="1">
    <citation type="submission" date="2020-04" db="EMBL/GenBank/DDBJ databases">
        <title>Genome sequencing of novel species.</title>
        <authorList>
            <person name="Heo J."/>
            <person name="Kim S.-J."/>
            <person name="Kim J.-S."/>
            <person name="Hong S.-B."/>
            <person name="Kwon S.-W."/>
        </authorList>
    </citation>
    <scope>NUCLEOTIDE SEQUENCE [LARGE SCALE GENOMIC DNA]</scope>
    <source>
        <strain evidence="2 3">F39-2</strain>
    </source>
</reference>
<evidence type="ECO:0000313" key="3">
    <source>
        <dbReference type="Proteomes" id="UP000503278"/>
    </source>
</evidence>
<proteinExistence type="predicted"/>
<evidence type="ECO:0000313" key="2">
    <source>
        <dbReference type="EMBL" id="QJD95541.1"/>
    </source>
</evidence>
<dbReference type="AlphaFoldDB" id="A0A7L5DXQ1"/>
<dbReference type="Proteomes" id="UP000503278">
    <property type="component" value="Chromosome"/>
</dbReference>
<feature type="signal peptide" evidence="1">
    <location>
        <begin position="1"/>
        <end position="23"/>
    </location>
</feature>
<feature type="chain" id="PRO_5029693744" description="DUF3575 domain-containing protein" evidence="1">
    <location>
        <begin position="24"/>
        <end position="171"/>
    </location>
</feature>
<dbReference type="KEGG" id="mrob:HH214_06475"/>
<protein>
    <recommendedName>
        <fullName evidence="4">DUF3575 domain-containing protein</fullName>
    </recommendedName>
</protein>
<dbReference type="RefSeq" id="WP_169606549.1">
    <property type="nucleotide sequence ID" value="NZ_CP051682.1"/>
</dbReference>
<name>A0A7L5DXQ1_9SPHI</name>
<keyword evidence="1" id="KW-0732">Signal</keyword>
<sequence length="171" mass="18723">MKKITLLFIISCFMLAFQQKSNAQTTQNPALYQGALGLKFDGYENGISGKYFMNNSTAVEGVLGFRKHGLVITGLYEIHQTAFGVNELKFYYGAGAHIGSVGKGIFQRYTGDDEYYDSSHVLLGADGVLGLEYLIPNSPIAISLDLNPRLELAVGPYFDIAPGLGIKYCFK</sequence>
<dbReference type="EMBL" id="CP051682">
    <property type="protein sequence ID" value="QJD95541.1"/>
    <property type="molecule type" value="Genomic_DNA"/>
</dbReference>
<keyword evidence="3" id="KW-1185">Reference proteome</keyword>
<accession>A0A7L5DXQ1</accession>